<name>A0ABN9X2X2_9DINO</name>
<feature type="non-terminal residue" evidence="1">
    <location>
        <position position="1"/>
    </location>
</feature>
<evidence type="ECO:0000313" key="1">
    <source>
        <dbReference type="EMBL" id="CAK0893027.1"/>
    </source>
</evidence>
<proteinExistence type="predicted"/>
<protein>
    <submittedName>
        <fullName evidence="1">Uncharacterized protein</fullName>
    </submittedName>
</protein>
<keyword evidence="2" id="KW-1185">Reference proteome</keyword>
<feature type="non-terminal residue" evidence="1">
    <location>
        <position position="61"/>
    </location>
</feature>
<accession>A0ABN9X2X2</accession>
<sequence>VHVAGEAAAPRGYHGAHFRGASTDKFEAQGDLFRRRWCSVERHCRWFTVRVPLRRHGWVRK</sequence>
<organism evidence="1 2">
    <name type="scientific">Prorocentrum cordatum</name>
    <dbReference type="NCBI Taxonomy" id="2364126"/>
    <lineage>
        <taxon>Eukaryota</taxon>
        <taxon>Sar</taxon>
        <taxon>Alveolata</taxon>
        <taxon>Dinophyceae</taxon>
        <taxon>Prorocentrales</taxon>
        <taxon>Prorocentraceae</taxon>
        <taxon>Prorocentrum</taxon>
    </lineage>
</organism>
<reference evidence="1" key="1">
    <citation type="submission" date="2023-10" db="EMBL/GenBank/DDBJ databases">
        <authorList>
            <person name="Chen Y."/>
            <person name="Shah S."/>
            <person name="Dougan E. K."/>
            <person name="Thang M."/>
            <person name="Chan C."/>
        </authorList>
    </citation>
    <scope>NUCLEOTIDE SEQUENCE [LARGE SCALE GENOMIC DNA]</scope>
</reference>
<evidence type="ECO:0000313" key="2">
    <source>
        <dbReference type="Proteomes" id="UP001189429"/>
    </source>
</evidence>
<gene>
    <name evidence="1" type="ORF">PCOR1329_LOCUS72520</name>
</gene>
<dbReference type="EMBL" id="CAUYUJ010019702">
    <property type="protein sequence ID" value="CAK0893027.1"/>
    <property type="molecule type" value="Genomic_DNA"/>
</dbReference>
<comment type="caution">
    <text evidence="1">The sequence shown here is derived from an EMBL/GenBank/DDBJ whole genome shotgun (WGS) entry which is preliminary data.</text>
</comment>
<dbReference type="Proteomes" id="UP001189429">
    <property type="component" value="Unassembled WGS sequence"/>
</dbReference>